<evidence type="ECO:0000313" key="1">
    <source>
        <dbReference type="EMBL" id="CAG8856072.1"/>
    </source>
</evidence>
<organism evidence="1 2">
    <name type="scientific">Gigaspora margarita</name>
    <dbReference type="NCBI Taxonomy" id="4874"/>
    <lineage>
        <taxon>Eukaryota</taxon>
        <taxon>Fungi</taxon>
        <taxon>Fungi incertae sedis</taxon>
        <taxon>Mucoromycota</taxon>
        <taxon>Glomeromycotina</taxon>
        <taxon>Glomeromycetes</taxon>
        <taxon>Diversisporales</taxon>
        <taxon>Gigasporaceae</taxon>
        <taxon>Gigaspora</taxon>
    </lineage>
</organism>
<comment type="caution">
    <text evidence="1">The sequence shown here is derived from an EMBL/GenBank/DDBJ whole genome shotgun (WGS) entry which is preliminary data.</text>
</comment>
<protein>
    <submittedName>
        <fullName evidence="1">27395_t:CDS:1</fullName>
    </submittedName>
</protein>
<keyword evidence="2" id="KW-1185">Reference proteome</keyword>
<name>A0ABN7XLI0_GIGMA</name>
<dbReference type="EMBL" id="CAJVQB010155894">
    <property type="protein sequence ID" value="CAG8856072.1"/>
    <property type="molecule type" value="Genomic_DNA"/>
</dbReference>
<evidence type="ECO:0000313" key="2">
    <source>
        <dbReference type="Proteomes" id="UP000789901"/>
    </source>
</evidence>
<reference evidence="1 2" key="1">
    <citation type="submission" date="2021-06" db="EMBL/GenBank/DDBJ databases">
        <authorList>
            <person name="Kallberg Y."/>
            <person name="Tangrot J."/>
            <person name="Rosling A."/>
        </authorList>
    </citation>
    <scope>NUCLEOTIDE SEQUENCE [LARGE SCALE GENOMIC DNA]</scope>
    <source>
        <strain evidence="1 2">120-4 pot B 10/14</strain>
    </source>
</reference>
<proteinExistence type="predicted"/>
<accession>A0ABN7XLI0</accession>
<feature type="non-terminal residue" evidence="1">
    <location>
        <position position="1"/>
    </location>
</feature>
<gene>
    <name evidence="1" type="ORF">GMARGA_LOCUS44893</name>
</gene>
<sequence length="61" mass="6990">IKSQEKVLAEELLIETLIQEAVLVNNIKLLEILPDFLMLINNEIIKANCIKSKTKDLNEEL</sequence>
<dbReference type="Proteomes" id="UP000789901">
    <property type="component" value="Unassembled WGS sequence"/>
</dbReference>